<gene>
    <name evidence="9" type="ORF">HID58_015756</name>
</gene>
<feature type="compositionally biased region" description="Polar residues" evidence="7">
    <location>
        <begin position="318"/>
        <end position="330"/>
    </location>
</feature>
<dbReference type="EMBL" id="JAGKQM010000004">
    <property type="protein sequence ID" value="KAH0930029.1"/>
    <property type="molecule type" value="Genomic_DNA"/>
</dbReference>
<keyword evidence="3" id="KW-0645">Protease</keyword>
<evidence type="ECO:0000256" key="5">
    <source>
        <dbReference type="ARBA" id="ARBA00022801"/>
    </source>
</evidence>
<evidence type="ECO:0000256" key="3">
    <source>
        <dbReference type="ARBA" id="ARBA00022670"/>
    </source>
</evidence>
<feature type="domain" description="Josephin" evidence="8">
    <location>
        <begin position="6"/>
        <end position="193"/>
    </location>
</feature>
<dbReference type="SMART" id="SM01246">
    <property type="entry name" value="Josephin"/>
    <property type="match status" value="1"/>
</dbReference>
<evidence type="ECO:0000256" key="6">
    <source>
        <dbReference type="PROSITE-ProRule" id="PRU00331"/>
    </source>
</evidence>
<accession>A0ABQ8DKZ9</accession>
<evidence type="ECO:0000313" key="10">
    <source>
        <dbReference type="Proteomes" id="UP000824890"/>
    </source>
</evidence>
<comment type="caution">
    <text evidence="6">Lacks conserved residue(s) required for the propagation of feature annotation.</text>
</comment>
<evidence type="ECO:0000313" key="9">
    <source>
        <dbReference type="EMBL" id="KAH0930029.1"/>
    </source>
</evidence>
<keyword evidence="4" id="KW-0833">Ubl conjugation pathway</keyword>
<dbReference type="PROSITE" id="PS50957">
    <property type="entry name" value="JOSEPHIN"/>
    <property type="match status" value="1"/>
</dbReference>
<organism evidence="9 10">
    <name type="scientific">Brassica napus</name>
    <name type="common">Rape</name>
    <dbReference type="NCBI Taxonomy" id="3708"/>
    <lineage>
        <taxon>Eukaryota</taxon>
        <taxon>Viridiplantae</taxon>
        <taxon>Streptophyta</taxon>
        <taxon>Embryophyta</taxon>
        <taxon>Tracheophyta</taxon>
        <taxon>Spermatophyta</taxon>
        <taxon>Magnoliopsida</taxon>
        <taxon>eudicotyledons</taxon>
        <taxon>Gunneridae</taxon>
        <taxon>Pentapetalae</taxon>
        <taxon>rosids</taxon>
        <taxon>malvids</taxon>
        <taxon>Brassicales</taxon>
        <taxon>Brassicaceae</taxon>
        <taxon>Brassiceae</taxon>
        <taxon>Brassica</taxon>
    </lineage>
</organism>
<dbReference type="PANTHER" id="PTHR13291">
    <property type="entry name" value="JOSEPHIN 1, 2"/>
    <property type="match status" value="1"/>
</dbReference>
<protein>
    <recommendedName>
        <fullName evidence="2">ubiquitinyl hydrolase 1</fullName>
        <ecNumber evidence="2">3.4.19.12</ecNumber>
    </recommendedName>
</protein>
<proteinExistence type="predicted"/>
<evidence type="ECO:0000256" key="1">
    <source>
        <dbReference type="ARBA" id="ARBA00000707"/>
    </source>
</evidence>
<evidence type="ECO:0000256" key="2">
    <source>
        <dbReference type="ARBA" id="ARBA00012759"/>
    </source>
</evidence>
<evidence type="ECO:0000259" key="8">
    <source>
        <dbReference type="PROSITE" id="PS50957"/>
    </source>
</evidence>
<dbReference type="Pfam" id="PF02099">
    <property type="entry name" value="Josephin"/>
    <property type="match status" value="1"/>
</dbReference>
<dbReference type="Gene3D" id="3.90.70.40">
    <property type="match status" value="1"/>
</dbReference>
<comment type="caution">
    <text evidence="9">The sequence shown here is derived from an EMBL/GenBank/DDBJ whole genome shotgun (WGS) entry which is preliminary data.</text>
</comment>
<name>A0ABQ8DKZ9_BRANA</name>
<feature type="region of interest" description="Disordered" evidence="7">
    <location>
        <begin position="307"/>
        <end position="330"/>
    </location>
</feature>
<dbReference type="PANTHER" id="PTHR13291:SF3">
    <property type="entry name" value="UBIQUITINYL HYDROLASE 1"/>
    <property type="match status" value="1"/>
</dbReference>
<dbReference type="EC" id="3.4.19.12" evidence="2"/>
<keyword evidence="10" id="KW-1185">Reference proteome</keyword>
<evidence type="ECO:0000256" key="4">
    <source>
        <dbReference type="ARBA" id="ARBA00022786"/>
    </source>
</evidence>
<dbReference type="InterPro" id="IPR040053">
    <property type="entry name" value="JOSD1/2"/>
</dbReference>
<reference evidence="9 10" key="1">
    <citation type="submission" date="2021-05" db="EMBL/GenBank/DDBJ databases">
        <title>Genome Assembly of Synthetic Allotetraploid Brassica napus Reveals Homoeologous Exchanges between Subgenomes.</title>
        <authorList>
            <person name="Davis J.T."/>
        </authorList>
    </citation>
    <scope>NUCLEOTIDE SEQUENCE [LARGE SCALE GENOMIC DNA]</scope>
    <source>
        <strain evidence="10">cv. Da-Ae</strain>
        <tissue evidence="9">Seedling</tissue>
    </source>
</reference>
<dbReference type="InterPro" id="IPR006155">
    <property type="entry name" value="Josephin"/>
</dbReference>
<feature type="non-terminal residue" evidence="9">
    <location>
        <position position="1"/>
    </location>
</feature>
<evidence type="ECO:0000256" key="7">
    <source>
        <dbReference type="SAM" id="MobiDB-lite"/>
    </source>
</evidence>
<keyword evidence="5" id="KW-0378">Hydrolase</keyword>
<sequence>NMAGCESQIYHERQRLQFCLLHSLNNLFQDKDAFTREGLDSISENLGTDDPCQETWTPLTLLLKPHHNTLTGNYDVNVMIAALEGKGKSVEWHDKRYGAYSINLGADTLMGIVLNVPVTRYVGLWRSRRWVVMRKINGVWYNLDCDLTVPHPFTSEDEVKGFLDQNLSLGGEILVWYNLDSDLLCQSPSMMKMKVRDLASEQCLKIKNLSFIFHHRALFWSQCNVLTSSYSRKVSAIYKGTKRYNANTRPVTCGKQSSVKGSYGKNPGCTTSCGLRLPKKTEATAARLVKILSCKLVKGLRLVVMRRKTKKRSPPLKASSTGRSQPSVISVPNDTCRSEAIEDCIQFINSSTSFIRSSSVSGRKS</sequence>
<comment type="catalytic activity">
    <reaction evidence="1">
        <text>Thiol-dependent hydrolysis of ester, thioester, amide, peptide and isopeptide bonds formed by the C-terminal Gly of ubiquitin (a 76-residue protein attached to proteins as an intracellular targeting signal).</text>
        <dbReference type="EC" id="3.4.19.12"/>
    </reaction>
</comment>
<dbReference type="Proteomes" id="UP000824890">
    <property type="component" value="Unassembled WGS sequence"/>
</dbReference>